<comment type="caution">
    <text evidence="2">The sequence shown here is derived from an EMBL/GenBank/DDBJ whole genome shotgun (WGS) entry which is preliminary data.</text>
</comment>
<organism evidence="2 3">
    <name type="scientific">Paralvinella palmiformis</name>
    <dbReference type="NCBI Taxonomy" id="53620"/>
    <lineage>
        <taxon>Eukaryota</taxon>
        <taxon>Metazoa</taxon>
        <taxon>Spiralia</taxon>
        <taxon>Lophotrochozoa</taxon>
        <taxon>Annelida</taxon>
        <taxon>Polychaeta</taxon>
        <taxon>Sedentaria</taxon>
        <taxon>Canalipalpata</taxon>
        <taxon>Terebellida</taxon>
        <taxon>Terebelliformia</taxon>
        <taxon>Alvinellidae</taxon>
        <taxon>Paralvinella</taxon>
    </lineage>
</organism>
<dbReference type="Proteomes" id="UP001208570">
    <property type="component" value="Unassembled WGS sequence"/>
</dbReference>
<dbReference type="InterPro" id="IPR008979">
    <property type="entry name" value="Galactose-bd-like_sf"/>
</dbReference>
<evidence type="ECO:0000313" key="3">
    <source>
        <dbReference type="Proteomes" id="UP001208570"/>
    </source>
</evidence>
<dbReference type="SMART" id="SM00231">
    <property type="entry name" value="FA58C"/>
    <property type="match status" value="1"/>
</dbReference>
<dbReference type="SUPFAM" id="SSF49785">
    <property type="entry name" value="Galactose-binding domain-like"/>
    <property type="match status" value="1"/>
</dbReference>
<evidence type="ECO:0000313" key="2">
    <source>
        <dbReference type="EMBL" id="KAK2146024.1"/>
    </source>
</evidence>
<protein>
    <recommendedName>
        <fullName evidence="1">F5/8 type C domain-containing protein</fullName>
    </recommendedName>
</protein>
<proteinExistence type="predicted"/>
<sequence>MSSYPVFGQRTYMRTCECEYVSNGKCAYTLLLPIGDTAAICDSGPGSSDSGTTPRDLSWIESQLADIQLNVTILKEWNGSQSRLLSQLQSVIINLQSMTASSGLSASPDGLQSETGNSSLDLTQIKRLTENLGNNIQALTEAQKAASRDISSLNVVLTDTVKRMRSVQEELPKLRTQITDNQEDIVSIKTQIQNIRKRMCLKRGLLVSGNEVSIPDSNITASSKFNELHGPFRVRINNTATPGAWCPKEPNSNYEWIQFDFGEDKLLLGTVSKGRYDFEQWVTSYRVEYAVAEQPSGWKHIADVMGEDEIFPGNHDKNSIQVNIFWKPIRAQLIRIIPIDKYNNVNKCMRADVIGCLDDES</sequence>
<reference evidence="2" key="1">
    <citation type="journal article" date="2023" name="Mol. Biol. Evol.">
        <title>Third-Generation Sequencing Reveals the Adaptive Role of the Epigenome in Three Deep-Sea Polychaetes.</title>
        <authorList>
            <person name="Perez M."/>
            <person name="Aroh O."/>
            <person name="Sun Y."/>
            <person name="Lan Y."/>
            <person name="Juniper S.K."/>
            <person name="Young C.R."/>
            <person name="Angers B."/>
            <person name="Qian P.Y."/>
        </authorList>
    </citation>
    <scope>NUCLEOTIDE SEQUENCE</scope>
    <source>
        <strain evidence="2">P08H-3</strain>
    </source>
</reference>
<dbReference type="Pfam" id="PF00754">
    <property type="entry name" value="F5_F8_type_C"/>
    <property type="match status" value="1"/>
</dbReference>
<dbReference type="Gene3D" id="2.60.120.260">
    <property type="entry name" value="Galactose-binding domain-like"/>
    <property type="match status" value="1"/>
</dbReference>
<accession>A0AAD9J432</accession>
<dbReference type="PANTHER" id="PTHR24543:SF325">
    <property type="entry name" value="F5_8 TYPE C DOMAIN-CONTAINING PROTEIN"/>
    <property type="match status" value="1"/>
</dbReference>
<dbReference type="InterPro" id="IPR000421">
    <property type="entry name" value="FA58C"/>
</dbReference>
<dbReference type="PROSITE" id="PS50022">
    <property type="entry name" value="FA58C_3"/>
    <property type="match status" value="1"/>
</dbReference>
<name>A0AAD9J432_9ANNE</name>
<dbReference type="AlphaFoldDB" id="A0AAD9J432"/>
<evidence type="ECO:0000259" key="1">
    <source>
        <dbReference type="PROSITE" id="PS50022"/>
    </source>
</evidence>
<gene>
    <name evidence="2" type="ORF">LSH36_639g02002</name>
</gene>
<dbReference type="PANTHER" id="PTHR24543">
    <property type="entry name" value="MULTICOPPER OXIDASE-RELATED"/>
    <property type="match status" value="1"/>
</dbReference>
<keyword evidence="3" id="KW-1185">Reference proteome</keyword>
<dbReference type="CDD" id="cd00057">
    <property type="entry name" value="FA58C"/>
    <property type="match status" value="1"/>
</dbReference>
<dbReference type="EMBL" id="JAODUP010000639">
    <property type="protein sequence ID" value="KAK2146024.1"/>
    <property type="molecule type" value="Genomic_DNA"/>
</dbReference>
<feature type="domain" description="F5/8 type C" evidence="1">
    <location>
        <begin position="200"/>
        <end position="356"/>
    </location>
</feature>